<organism evidence="8 9">
    <name type="scientific">Rhamnella rubrinervis</name>
    <dbReference type="NCBI Taxonomy" id="2594499"/>
    <lineage>
        <taxon>Eukaryota</taxon>
        <taxon>Viridiplantae</taxon>
        <taxon>Streptophyta</taxon>
        <taxon>Embryophyta</taxon>
        <taxon>Tracheophyta</taxon>
        <taxon>Spermatophyta</taxon>
        <taxon>Magnoliopsida</taxon>
        <taxon>eudicotyledons</taxon>
        <taxon>Gunneridae</taxon>
        <taxon>Pentapetalae</taxon>
        <taxon>rosids</taxon>
        <taxon>fabids</taxon>
        <taxon>Rosales</taxon>
        <taxon>Rhamnaceae</taxon>
        <taxon>rhamnoid group</taxon>
        <taxon>Rhamneae</taxon>
        <taxon>Rhamnella</taxon>
    </lineage>
</organism>
<dbReference type="FunFam" id="1.10.630.10:FF:000007">
    <property type="entry name" value="Cytochrome P450 76C4"/>
    <property type="match status" value="1"/>
</dbReference>
<dbReference type="Proteomes" id="UP000796880">
    <property type="component" value="Unassembled WGS sequence"/>
</dbReference>
<keyword evidence="3 6" id="KW-0560">Oxidoreductase</keyword>
<dbReference type="SUPFAM" id="SSF48264">
    <property type="entry name" value="Cytochrome P450"/>
    <property type="match status" value="1"/>
</dbReference>
<dbReference type="AlphaFoldDB" id="A0A8K0HCX0"/>
<name>A0A8K0HCX0_9ROSA</name>
<feature type="binding site" description="axial binding residue" evidence="5">
    <location>
        <position position="451"/>
    </location>
    <ligand>
        <name>heme</name>
        <dbReference type="ChEBI" id="CHEBI:30413"/>
    </ligand>
    <ligandPart>
        <name>Fe</name>
        <dbReference type="ChEBI" id="CHEBI:18248"/>
    </ligandPart>
</feature>
<keyword evidence="6" id="KW-0503">Monooxygenase</keyword>
<dbReference type="GO" id="GO:0005506">
    <property type="term" value="F:iron ion binding"/>
    <property type="evidence" value="ECO:0007669"/>
    <property type="project" value="InterPro"/>
</dbReference>
<gene>
    <name evidence="8" type="ORF">FNV43_RR06074</name>
</gene>
<dbReference type="PANTHER" id="PTHR47950:SF44">
    <property type="entry name" value="CYTOCHROME P450, FAMILY 76, SUBFAMILY C, POLYPEPTIDE 5-RELATED"/>
    <property type="match status" value="1"/>
</dbReference>
<reference evidence="8" key="1">
    <citation type="submission" date="2020-03" db="EMBL/GenBank/DDBJ databases">
        <title>A high-quality chromosome-level genome assembly of a woody plant with both climbing and erect habits, Rhamnella rubrinervis.</title>
        <authorList>
            <person name="Lu Z."/>
            <person name="Yang Y."/>
            <person name="Zhu X."/>
            <person name="Sun Y."/>
        </authorList>
    </citation>
    <scope>NUCLEOTIDE SEQUENCE</scope>
    <source>
        <strain evidence="8">BYM</strain>
        <tissue evidence="8">Leaf</tissue>
    </source>
</reference>
<keyword evidence="7" id="KW-1133">Transmembrane helix</keyword>
<evidence type="ECO:0000256" key="4">
    <source>
        <dbReference type="ARBA" id="ARBA00023004"/>
    </source>
</evidence>
<dbReference type="GO" id="GO:0004497">
    <property type="term" value="F:monooxygenase activity"/>
    <property type="evidence" value="ECO:0007669"/>
    <property type="project" value="UniProtKB-KW"/>
</dbReference>
<evidence type="ECO:0000256" key="1">
    <source>
        <dbReference type="ARBA" id="ARBA00010617"/>
    </source>
</evidence>
<dbReference type="InterPro" id="IPR002401">
    <property type="entry name" value="Cyt_P450_E_grp-I"/>
</dbReference>
<proteinExistence type="inferred from homology"/>
<protein>
    <recommendedName>
        <fullName evidence="10">Cytochrome P450</fullName>
    </recommendedName>
</protein>
<comment type="similarity">
    <text evidence="1 6">Belongs to the cytochrome P450 family.</text>
</comment>
<sequence>MDTDLLYILVLCVSIFFFFFIGPFLLRSRARSSLRRPPGPTGLPLIGNLHQLGSHPHQSLSEMAKLYGPLMSLRLGFVTTIVASSPEMAREILHTNDQSFANRPVPDSVTAQPHVEGTLAWVPADQRWRNRRRICSTQMFTAQRLDFLQHFRHLKVQQLIDHVRKHCESATPVDIGSLAFATTLNLVSNTIFSVDIIDPKFERAQEFKEVVWRIMEDAGKPNVSDYFPALKRFDLQRVRRHVRVSYLRMHEIFVEIIAKRLESRSPSNKMVHGDFLDVLLDQCDEQGPAAGFSVETIKPLILDLFIAGSDTSGSTTEWAMAELLRKPSLMEKAKKELEKVVRSGDVKESDVERLPYLQAIVKETLRLHPPTPLLLPYVAGNDVQVNISKGEYYTIEKGNQVLVNAWSMGRNPKYWKEPTSFLPERFLENNMDYRGIKDFEYIPFGAGRRICPGLPLANRMINLMLASLLHSFNWKLPKGITPETLDMSEQFGITLRKAVSLSAIPTSS</sequence>
<dbReference type="CDD" id="cd11073">
    <property type="entry name" value="CYP76-like"/>
    <property type="match status" value="1"/>
</dbReference>
<evidence type="ECO:0000256" key="7">
    <source>
        <dbReference type="SAM" id="Phobius"/>
    </source>
</evidence>
<dbReference type="PROSITE" id="PS00086">
    <property type="entry name" value="CYTOCHROME_P450"/>
    <property type="match status" value="1"/>
</dbReference>
<dbReference type="GO" id="GO:0020037">
    <property type="term" value="F:heme binding"/>
    <property type="evidence" value="ECO:0007669"/>
    <property type="project" value="InterPro"/>
</dbReference>
<evidence type="ECO:0000313" key="9">
    <source>
        <dbReference type="Proteomes" id="UP000796880"/>
    </source>
</evidence>
<evidence type="ECO:0000313" key="8">
    <source>
        <dbReference type="EMBL" id="KAF3449995.1"/>
    </source>
</evidence>
<evidence type="ECO:0008006" key="10">
    <source>
        <dbReference type="Google" id="ProtNLM"/>
    </source>
</evidence>
<dbReference type="OrthoDB" id="2789670at2759"/>
<dbReference type="InterPro" id="IPR017972">
    <property type="entry name" value="Cyt_P450_CS"/>
</dbReference>
<evidence type="ECO:0000256" key="3">
    <source>
        <dbReference type="ARBA" id="ARBA00023002"/>
    </source>
</evidence>
<dbReference type="InterPro" id="IPR001128">
    <property type="entry name" value="Cyt_P450"/>
</dbReference>
<dbReference type="PANTHER" id="PTHR47950">
    <property type="entry name" value="CYTOCHROME P450, FAMILY 76, SUBFAMILY C, POLYPEPTIDE 5-RELATED"/>
    <property type="match status" value="1"/>
</dbReference>
<dbReference type="InterPro" id="IPR036396">
    <property type="entry name" value="Cyt_P450_sf"/>
</dbReference>
<keyword evidence="4 5" id="KW-0408">Iron</keyword>
<feature type="transmembrane region" description="Helical" evidence="7">
    <location>
        <begin position="6"/>
        <end position="26"/>
    </location>
</feature>
<keyword evidence="9" id="KW-1185">Reference proteome</keyword>
<dbReference type="PRINTS" id="PR00385">
    <property type="entry name" value="P450"/>
</dbReference>
<keyword evidence="2 5" id="KW-0479">Metal-binding</keyword>
<evidence type="ECO:0000256" key="2">
    <source>
        <dbReference type="ARBA" id="ARBA00022723"/>
    </source>
</evidence>
<dbReference type="Gene3D" id="1.10.630.10">
    <property type="entry name" value="Cytochrome P450"/>
    <property type="match status" value="1"/>
</dbReference>
<dbReference type="GO" id="GO:0016705">
    <property type="term" value="F:oxidoreductase activity, acting on paired donors, with incorporation or reduction of molecular oxygen"/>
    <property type="evidence" value="ECO:0007669"/>
    <property type="project" value="InterPro"/>
</dbReference>
<accession>A0A8K0HCX0</accession>
<evidence type="ECO:0000256" key="6">
    <source>
        <dbReference type="RuleBase" id="RU000461"/>
    </source>
</evidence>
<keyword evidence="7" id="KW-0472">Membrane</keyword>
<dbReference type="Pfam" id="PF00067">
    <property type="entry name" value="p450"/>
    <property type="match status" value="1"/>
</dbReference>
<dbReference type="EMBL" id="VOIH02000003">
    <property type="protein sequence ID" value="KAF3449995.1"/>
    <property type="molecule type" value="Genomic_DNA"/>
</dbReference>
<comment type="cofactor">
    <cofactor evidence="5">
        <name>heme</name>
        <dbReference type="ChEBI" id="CHEBI:30413"/>
    </cofactor>
</comment>
<evidence type="ECO:0000256" key="5">
    <source>
        <dbReference type="PIRSR" id="PIRSR602401-1"/>
    </source>
</evidence>
<dbReference type="PRINTS" id="PR00463">
    <property type="entry name" value="EP450I"/>
</dbReference>
<keyword evidence="5 6" id="KW-0349">Heme</keyword>
<keyword evidence="7" id="KW-0812">Transmembrane</keyword>
<comment type="caution">
    <text evidence="8">The sequence shown here is derived from an EMBL/GenBank/DDBJ whole genome shotgun (WGS) entry which is preliminary data.</text>
</comment>